<dbReference type="RefSeq" id="WP_375737330.1">
    <property type="nucleotide sequence ID" value="NZ_JBCGDC010000299.1"/>
</dbReference>
<keyword evidence="1" id="KW-0472">Membrane</keyword>
<feature type="signal peptide" evidence="2">
    <location>
        <begin position="1"/>
        <end position="37"/>
    </location>
</feature>
<dbReference type="EMBL" id="JBCGDC010000299">
    <property type="protein sequence ID" value="MFB6398604.1"/>
    <property type="molecule type" value="Genomic_DNA"/>
</dbReference>
<keyword evidence="4" id="KW-1185">Reference proteome</keyword>
<feature type="transmembrane region" description="Helical" evidence="1">
    <location>
        <begin position="262"/>
        <end position="280"/>
    </location>
</feature>
<accession>A0ABV5D2W8</accession>
<reference evidence="3 4" key="1">
    <citation type="submission" date="2024-04" db="EMBL/GenBank/DDBJ databases">
        <title>Polymorphospora sp. isolated from Baiyangdian Lake in Xiong'an New Area.</title>
        <authorList>
            <person name="Zhang X."/>
            <person name="Liu J."/>
        </authorList>
    </citation>
    <scope>NUCLEOTIDE SEQUENCE [LARGE SCALE GENOMIC DNA]</scope>
    <source>
        <strain evidence="3 4">2-325</strain>
    </source>
</reference>
<gene>
    <name evidence="3" type="ORF">AAFH96_36910</name>
</gene>
<keyword evidence="1" id="KW-0812">Transmembrane</keyword>
<evidence type="ECO:0000256" key="2">
    <source>
        <dbReference type="SAM" id="SignalP"/>
    </source>
</evidence>
<name>A0ABV5D2W8_9ACTN</name>
<evidence type="ECO:0000256" key="1">
    <source>
        <dbReference type="SAM" id="Phobius"/>
    </source>
</evidence>
<evidence type="ECO:0000313" key="4">
    <source>
        <dbReference type="Proteomes" id="UP001582793"/>
    </source>
</evidence>
<protein>
    <recommendedName>
        <fullName evidence="5">Secreted protein</fullName>
    </recommendedName>
</protein>
<dbReference type="SUPFAM" id="SSF49319">
    <property type="entry name" value="Actinoxanthin-like"/>
    <property type="match status" value="1"/>
</dbReference>
<proteinExistence type="predicted"/>
<comment type="caution">
    <text evidence="3">The sequence shown here is derived from an EMBL/GenBank/DDBJ whole genome shotgun (WGS) entry which is preliminary data.</text>
</comment>
<feature type="non-terminal residue" evidence="3">
    <location>
        <position position="306"/>
    </location>
</feature>
<evidence type="ECO:0000313" key="3">
    <source>
        <dbReference type="EMBL" id="MFB6398604.1"/>
    </source>
</evidence>
<dbReference type="Gene3D" id="2.60.40.230">
    <property type="entry name" value="Neocarzinostatin-like"/>
    <property type="match status" value="1"/>
</dbReference>
<keyword evidence="2" id="KW-0732">Signal</keyword>
<sequence>MTGGPDTGARRHRRAGRGLAGLAVLVAALAWPTPARADPAVTVTPAAARLDQTVTVELTGWPPGVVTVALCGNEARQGSADCAVATAAAATVPDAGTTRVPLRLTPPPAGCPCVVRAVTATGDRAGAAALAVVDVPDSATVSGPAGQADGPRTVELVAARLDERWTLPGLLGGPAERTLRLDLRNPSGTPLRDLVLTLDLGRAAGTGGAPPPVPVPDLAAGERRVVEVPVTIGAPAVGRYPVTGRIDGLDAPVTFTAHTSSWPWLLPVVLPLVVCGVVLARRLRARPGRRGAARPGGAEPDPAYDA</sequence>
<evidence type="ECO:0008006" key="5">
    <source>
        <dbReference type="Google" id="ProtNLM"/>
    </source>
</evidence>
<feature type="chain" id="PRO_5045769046" description="Secreted protein" evidence="2">
    <location>
        <begin position="38"/>
        <end position="306"/>
    </location>
</feature>
<dbReference type="Proteomes" id="UP001582793">
    <property type="component" value="Unassembled WGS sequence"/>
</dbReference>
<dbReference type="InterPro" id="IPR027273">
    <property type="entry name" value="Neocarzinostatin-like"/>
</dbReference>
<keyword evidence="1" id="KW-1133">Transmembrane helix</keyword>
<organism evidence="3 4">
    <name type="scientific">Polymorphospora lycopeni</name>
    <dbReference type="NCBI Taxonomy" id="3140240"/>
    <lineage>
        <taxon>Bacteria</taxon>
        <taxon>Bacillati</taxon>
        <taxon>Actinomycetota</taxon>
        <taxon>Actinomycetes</taxon>
        <taxon>Micromonosporales</taxon>
        <taxon>Micromonosporaceae</taxon>
        <taxon>Polymorphospora</taxon>
    </lineage>
</organism>